<gene>
    <name evidence="3" type="ORF">ACFQV2_26320</name>
</gene>
<dbReference type="EMBL" id="JBHTEY010000004">
    <property type="protein sequence ID" value="MFC7616458.1"/>
    <property type="molecule type" value="Genomic_DNA"/>
</dbReference>
<evidence type="ECO:0000313" key="3">
    <source>
        <dbReference type="EMBL" id="MFC7616458.1"/>
    </source>
</evidence>
<evidence type="ECO:0000256" key="2">
    <source>
        <dbReference type="SAM" id="MobiDB-lite"/>
    </source>
</evidence>
<dbReference type="SUPFAM" id="SSF51735">
    <property type="entry name" value="NAD(P)-binding Rossmann-fold domains"/>
    <property type="match status" value="1"/>
</dbReference>
<dbReference type="Gene3D" id="3.40.50.720">
    <property type="entry name" value="NAD(P)-binding Rossmann-like Domain"/>
    <property type="match status" value="1"/>
</dbReference>
<evidence type="ECO:0000313" key="4">
    <source>
        <dbReference type="Proteomes" id="UP001596512"/>
    </source>
</evidence>
<keyword evidence="1" id="KW-0560">Oxidoreductase</keyword>
<dbReference type="PANTHER" id="PTHR43818:SF11">
    <property type="entry name" value="BCDNA.GH03377"/>
    <property type="match status" value="1"/>
</dbReference>
<sequence length="86" mass="8539">MLLEKPPAITLAEFRRLLAAARASGRACQVGFQSLGSAAVAAVRDLVADGAVGAVRGIGVAGRGSATPRTSPGRPGRATGRAATAR</sequence>
<accession>A0ABW2TVI5</accession>
<reference evidence="4" key="1">
    <citation type="journal article" date="2019" name="Int. J. Syst. Evol. Microbiol.">
        <title>The Global Catalogue of Microorganisms (GCM) 10K type strain sequencing project: providing services to taxonomists for standard genome sequencing and annotation.</title>
        <authorList>
            <consortium name="The Broad Institute Genomics Platform"/>
            <consortium name="The Broad Institute Genome Sequencing Center for Infectious Disease"/>
            <person name="Wu L."/>
            <person name="Ma J."/>
        </authorList>
    </citation>
    <scope>NUCLEOTIDE SEQUENCE [LARGE SCALE GENOMIC DNA]</scope>
    <source>
        <strain evidence="4">JCM 17695</strain>
    </source>
</reference>
<organism evidence="3 4">
    <name type="scientific">Actinokineospora soli</name>
    <dbReference type="NCBI Taxonomy" id="1048753"/>
    <lineage>
        <taxon>Bacteria</taxon>
        <taxon>Bacillati</taxon>
        <taxon>Actinomycetota</taxon>
        <taxon>Actinomycetes</taxon>
        <taxon>Pseudonocardiales</taxon>
        <taxon>Pseudonocardiaceae</taxon>
        <taxon>Actinokineospora</taxon>
    </lineage>
</organism>
<dbReference type="PANTHER" id="PTHR43818">
    <property type="entry name" value="BCDNA.GH03377"/>
    <property type="match status" value="1"/>
</dbReference>
<keyword evidence="4" id="KW-1185">Reference proteome</keyword>
<dbReference type="InterPro" id="IPR036291">
    <property type="entry name" value="NAD(P)-bd_dom_sf"/>
</dbReference>
<protein>
    <submittedName>
        <fullName evidence="3">Uncharacterized protein</fullName>
    </submittedName>
</protein>
<dbReference type="InterPro" id="IPR050463">
    <property type="entry name" value="Gfo/Idh/MocA_oxidrdct_glycsds"/>
</dbReference>
<name>A0ABW2TVI5_9PSEU</name>
<comment type="caution">
    <text evidence="3">The sequence shown here is derived from an EMBL/GenBank/DDBJ whole genome shotgun (WGS) entry which is preliminary data.</text>
</comment>
<proteinExistence type="predicted"/>
<dbReference type="Proteomes" id="UP001596512">
    <property type="component" value="Unassembled WGS sequence"/>
</dbReference>
<feature type="region of interest" description="Disordered" evidence="2">
    <location>
        <begin position="61"/>
        <end position="86"/>
    </location>
</feature>
<evidence type="ECO:0000256" key="1">
    <source>
        <dbReference type="ARBA" id="ARBA00023002"/>
    </source>
</evidence>